<comment type="caution">
    <text evidence="15">The sequence shown here is derived from an EMBL/GenBank/DDBJ whole genome shotgun (WGS) entry which is preliminary data.</text>
</comment>
<evidence type="ECO:0000256" key="10">
    <source>
        <dbReference type="ARBA" id="ARBA00032467"/>
    </source>
</evidence>
<dbReference type="Proteomes" id="UP000187429">
    <property type="component" value="Unassembled WGS sequence"/>
</dbReference>
<dbReference type="PANTHER" id="PTHR37079:SF4">
    <property type="entry name" value="SERINE_THREONINE-PROTEIN KINASE ATM"/>
    <property type="match status" value="1"/>
</dbReference>
<keyword evidence="5" id="KW-0808">Transferase</keyword>
<dbReference type="Pfam" id="PF00454">
    <property type="entry name" value="PI3_PI4_kinase"/>
    <property type="match status" value="1"/>
</dbReference>
<dbReference type="Gene3D" id="3.30.1010.10">
    <property type="entry name" value="Phosphatidylinositol 3-kinase Catalytic Subunit, Chain A, domain 4"/>
    <property type="match status" value="1"/>
</dbReference>
<gene>
    <name evidence="15" type="ORF">AYI69_g110</name>
</gene>
<dbReference type="PROSITE" id="PS50290">
    <property type="entry name" value="PI3_4_KINASE_3"/>
    <property type="match status" value="1"/>
</dbReference>
<accession>A0A1R1YU87</accession>
<dbReference type="GO" id="GO:0004674">
    <property type="term" value="F:protein serine/threonine kinase activity"/>
    <property type="evidence" value="ECO:0007669"/>
    <property type="project" value="UniProtKB-KW"/>
</dbReference>
<proteinExistence type="inferred from homology"/>
<evidence type="ECO:0000256" key="7">
    <source>
        <dbReference type="ARBA" id="ARBA00030020"/>
    </source>
</evidence>
<sequence length="1416" mass="162123">MNFVCNESFQVSYSASQCLKLVFNENFISGFDYHFNQEPNLEQYSELYSYHLNEFIKSNTITVLNDKEFSISTTSKILQKLNNFLNLSNSQNITPTSLLALSIANSIKSKHPQFSPMYIDSQLQRIYASRLLISSIVETRSFDHKLLDIYNFLERFNFNYKHIAFASSLVGLHDFVPFFYELNFWTAESDEKISKKYRLGNSDVPMSSNYISTPNNGDSQIRKSKRISNKINSYNPSSISSSFEFQTPVSEGSLINGTEEFNPNTPNSISPKTYNIFELLNFERGLLKNSYFITLNNESFTSMISYSSLSDVYEYLSFNNDLSGVLMVNESLSLIHSKEIDIPKMINQSKKNDSFIISNSCNLSETLLNAGLNNLVFSKENSVSNGVYEENKIDPIYGSSWRLNQWDLPLFDFSYREFDNFLEKNYSGTNNLNQSDNQLLYNAMSYLKRGEIAKTNLVGVILDYYSVLEPSLSFNCLVWEELILNLFDNFNSDFDANVKGIVNNHPNTTSTVCKSEIKSLIEDYKNSISLACNLDREFNSYPSAMSRISRFKNTVCKTNNLTEELLTFVNLEYSKTLWDSGSHKLALDLLLGYSKYNESIGIFEERNEEVYLDKSLGDLSKKASIENTKTQESKSLIKAQLFSTIVRHLYYFKGEWSSVLKTCRPKAIISNYFNKSIQLLDQSQYLVRTSENTLYALAKFSENQFRSNKDSIILSKESFDMRSYKIKELEYYKEQLSLIKSDPSYFNLNASNKKSILDYAKQIQSSINKLELQVSQDNDELENVLNDSSYFLSTAIWYYARCLFVGNSHDKFASTSLVSLWLSNSNVEKAITTLKKVGIHKIASYKWVPLVYQLCARLNDDNIEGENVNFQPILRGVITRMTVRHPYHTLPTLFALKNANNLVCSTSSSHSFSDNDKNEYNPNPLDESRNKISIQIINKVSAAKIILRNIVNAFEQLFTAYIQLANTSESDSIKKDSSALSGKKKLALGRNTLILKLAENPYIPILTAYYPTDPLGKYDFLISHESTQDSQASKPTNLVTFAFIDKFYKLAGGINLPKIINVTGSDGIIYIQLVKGKDDLRQDYVIEQLFNFINDCFESSNISKLKNLKLFTYKVVPLSKRSGIVEWVQNTTPVGTWLSDSYKNLPQKIDLVKFRKEFYLEQMKKNSTIEDKLKEFSRIKNSIPPIFRVYFFNQSSDISMYFYNQRRYTTSVASSSIVCWLLGIGDRHSQNILISKKSCELIHIDLGIAFNMGSLLPIPELVPFRLTQNILDGMGLLNNSNNGNSVFFEYCKDTLIVIRKYNSLINTVLNVLKHDPLYHWSSISIKRKQISSKQLMRDDIFYSKPREEFNSSLNPFYKLMKGKSVKSNQDNESGPTKRSNDIEVLNREAERAILSVTKRLGSELSADCVLNFINGG</sequence>
<keyword evidence="16" id="KW-1185">Reference proteome</keyword>
<keyword evidence="4" id="KW-0723">Serine/threonine-protein kinase</keyword>
<keyword evidence="12" id="KW-0175">Coiled coil</keyword>
<dbReference type="SUPFAM" id="SSF56112">
    <property type="entry name" value="Protein kinase-like (PK-like)"/>
    <property type="match status" value="1"/>
</dbReference>
<dbReference type="InterPro" id="IPR000403">
    <property type="entry name" value="PI3/4_kinase_cat_dom"/>
</dbReference>
<dbReference type="PANTHER" id="PTHR37079">
    <property type="entry name" value="SERINE/THREONINE-PROTEIN KINASE ATM"/>
    <property type="match status" value="1"/>
</dbReference>
<evidence type="ECO:0000259" key="13">
    <source>
        <dbReference type="PROSITE" id="PS50290"/>
    </source>
</evidence>
<dbReference type="InterPro" id="IPR011009">
    <property type="entry name" value="Kinase-like_dom_sf"/>
</dbReference>
<dbReference type="OrthoDB" id="381190at2759"/>
<feature type="domain" description="FAT" evidence="14">
    <location>
        <begin position="585"/>
        <end position="899"/>
    </location>
</feature>
<evidence type="ECO:0000256" key="3">
    <source>
        <dbReference type="ARBA" id="ARBA00020288"/>
    </source>
</evidence>
<dbReference type="Gene3D" id="1.10.1070.11">
    <property type="entry name" value="Phosphatidylinositol 3-/4-kinase, catalytic domain"/>
    <property type="match status" value="1"/>
</dbReference>
<dbReference type="EMBL" id="LSSM01000025">
    <property type="protein sequence ID" value="OMJ30346.1"/>
    <property type="molecule type" value="Genomic_DNA"/>
</dbReference>
<evidence type="ECO:0000256" key="6">
    <source>
        <dbReference type="ARBA" id="ARBA00022777"/>
    </source>
</evidence>
<organism evidence="15 16">
    <name type="scientific">Smittium culicis</name>
    <dbReference type="NCBI Taxonomy" id="133412"/>
    <lineage>
        <taxon>Eukaryota</taxon>
        <taxon>Fungi</taxon>
        <taxon>Fungi incertae sedis</taxon>
        <taxon>Zoopagomycota</taxon>
        <taxon>Kickxellomycotina</taxon>
        <taxon>Harpellomycetes</taxon>
        <taxon>Harpellales</taxon>
        <taxon>Legeriomycetaceae</taxon>
        <taxon>Smittium</taxon>
    </lineage>
</organism>
<dbReference type="InterPro" id="IPR018936">
    <property type="entry name" value="PI3/4_kinase_CS"/>
</dbReference>
<dbReference type="PROSITE" id="PS00916">
    <property type="entry name" value="PI3_4_KINASE_2"/>
    <property type="match status" value="1"/>
</dbReference>
<evidence type="ECO:0000256" key="8">
    <source>
        <dbReference type="ARBA" id="ARBA00030222"/>
    </source>
</evidence>
<evidence type="ECO:0000256" key="11">
    <source>
        <dbReference type="ARBA" id="ARBA00047899"/>
    </source>
</evidence>
<reference evidence="16" key="1">
    <citation type="submission" date="2017-01" db="EMBL/GenBank/DDBJ databases">
        <authorList>
            <person name="Wang Y."/>
            <person name="White M."/>
            <person name="Kvist S."/>
            <person name="Moncalvo J.-M."/>
        </authorList>
    </citation>
    <scope>NUCLEOTIDE SEQUENCE [LARGE SCALE GENOMIC DNA]</scope>
    <source>
        <strain evidence="16">ID-206-W2</strain>
    </source>
</reference>
<evidence type="ECO:0000313" key="15">
    <source>
        <dbReference type="EMBL" id="OMJ30346.1"/>
    </source>
</evidence>
<evidence type="ECO:0000256" key="12">
    <source>
        <dbReference type="SAM" id="Coils"/>
    </source>
</evidence>
<dbReference type="InterPro" id="IPR014009">
    <property type="entry name" value="PIK_FAT"/>
</dbReference>
<feature type="domain" description="PI3K/PI4K catalytic" evidence="13">
    <location>
        <begin position="1044"/>
        <end position="1361"/>
    </location>
</feature>
<evidence type="ECO:0000256" key="5">
    <source>
        <dbReference type="ARBA" id="ARBA00022679"/>
    </source>
</evidence>
<evidence type="ECO:0000256" key="9">
    <source>
        <dbReference type="ARBA" id="ARBA00031460"/>
    </source>
</evidence>
<feature type="coiled-coil region" evidence="12">
    <location>
        <begin position="760"/>
        <end position="787"/>
    </location>
</feature>
<evidence type="ECO:0000256" key="4">
    <source>
        <dbReference type="ARBA" id="ARBA00022527"/>
    </source>
</evidence>
<protein>
    <recommendedName>
        <fullName evidence="2">Serine/threonine-protein kinase TEL1</fullName>
    </recommendedName>
    <alternativeName>
        <fullName evidence="7">ATM homolog</fullName>
    </alternativeName>
    <alternativeName>
        <fullName evidence="9 10">DNA-damage checkpoint kinase TEL1</fullName>
    </alternativeName>
    <alternativeName>
        <fullName evidence="3">Serine/threonine-protein kinase tel1</fullName>
    </alternativeName>
    <alternativeName>
        <fullName evidence="8">Telomere length regulation protein 1</fullName>
    </alternativeName>
</protein>
<evidence type="ECO:0000259" key="14">
    <source>
        <dbReference type="PROSITE" id="PS51189"/>
    </source>
</evidence>
<keyword evidence="6 15" id="KW-0418">Kinase</keyword>
<dbReference type="InterPro" id="IPR036940">
    <property type="entry name" value="PI3/4_kinase_cat_sf"/>
</dbReference>
<evidence type="ECO:0000256" key="2">
    <source>
        <dbReference type="ARBA" id="ARBA00014619"/>
    </source>
</evidence>
<comment type="similarity">
    <text evidence="1">Belongs to the PI3/PI4-kinase family. ATM subfamily.</text>
</comment>
<evidence type="ECO:0000313" key="16">
    <source>
        <dbReference type="Proteomes" id="UP000187429"/>
    </source>
</evidence>
<dbReference type="PROSITE" id="PS00915">
    <property type="entry name" value="PI3_4_KINASE_1"/>
    <property type="match status" value="1"/>
</dbReference>
<dbReference type="SMART" id="SM00146">
    <property type="entry name" value="PI3Kc"/>
    <property type="match status" value="1"/>
</dbReference>
<dbReference type="GO" id="GO:0006974">
    <property type="term" value="P:DNA damage response"/>
    <property type="evidence" value="ECO:0007669"/>
    <property type="project" value="InterPro"/>
</dbReference>
<comment type="catalytic activity">
    <reaction evidence="11">
        <text>L-threonyl-[protein] + ATP = O-phospho-L-threonyl-[protein] + ADP + H(+)</text>
        <dbReference type="Rhea" id="RHEA:46608"/>
        <dbReference type="Rhea" id="RHEA-COMP:11060"/>
        <dbReference type="Rhea" id="RHEA-COMP:11605"/>
        <dbReference type="ChEBI" id="CHEBI:15378"/>
        <dbReference type="ChEBI" id="CHEBI:30013"/>
        <dbReference type="ChEBI" id="CHEBI:30616"/>
        <dbReference type="ChEBI" id="CHEBI:61977"/>
        <dbReference type="ChEBI" id="CHEBI:456216"/>
        <dbReference type="EC" id="2.7.11.1"/>
    </reaction>
</comment>
<name>A0A1R1YU87_9FUNG</name>
<dbReference type="InterPro" id="IPR038980">
    <property type="entry name" value="ATM_plant"/>
</dbReference>
<evidence type="ECO:0000256" key="1">
    <source>
        <dbReference type="ARBA" id="ARBA00010769"/>
    </source>
</evidence>
<dbReference type="PROSITE" id="PS51189">
    <property type="entry name" value="FAT"/>
    <property type="match status" value="1"/>
</dbReference>